<dbReference type="Gene3D" id="3.40.190.150">
    <property type="entry name" value="Bordetella uptake gene, domain 1"/>
    <property type="match status" value="1"/>
</dbReference>
<feature type="signal peptide" evidence="2">
    <location>
        <begin position="1"/>
        <end position="34"/>
    </location>
</feature>
<sequence length="333" mass="35641">MPMFHLLRRAAQRATLLVPMLLLPVLPAAAQAQAAASFPARPVRLIVPFPAGGPADVLGRAIAQRLSEKWRQPVVVDNKGGANTLIAAQEAARAAPDGYTLFMPLDSTYTLNPALYSRLPYDPIKDFASISIVARQSLVLTATDRTPFRAVADLVAAARAQPGSINYGSSTTSTQLAGEMFTRQSGIKLVQVPYRGASEVVKGMLSGDVEVSFDGIAANVPHIQSGKIRALATTGPVRSAALPDVPTLAEAGLKGYELLMWNALSAPAGTPRAIIDKIHKDVVEVVQRKEVRDQLMVFGLETAGTTPEEMDETIRRETAKYAPLIKELGLKLN</sequence>
<comment type="caution">
    <text evidence="3">The sequence shown here is derived from an EMBL/GenBank/DDBJ whole genome shotgun (WGS) entry which is preliminary data.</text>
</comment>
<proteinExistence type="inferred from homology"/>
<dbReference type="SUPFAM" id="SSF53850">
    <property type="entry name" value="Periplasmic binding protein-like II"/>
    <property type="match status" value="1"/>
</dbReference>
<evidence type="ECO:0000256" key="1">
    <source>
        <dbReference type="ARBA" id="ARBA00006987"/>
    </source>
</evidence>
<dbReference type="Pfam" id="PF03401">
    <property type="entry name" value="TctC"/>
    <property type="match status" value="1"/>
</dbReference>
<evidence type="ECO:0000313" key="4">
    <source>
        <dbReference type="Proteomes" id="UP000626210"/>
    </source>
</evidence>
<dbReference type="CDD" id="cd13578">
    <property type="entry name" value="PBP2_Bug27"/>
    <property type="match status" value="1"/>
</dbReference>
<dbReference type="Gene3D" id="3.40.190.10">
    <property type="entry name" value="Periplasmic binding protein-like II"/>
    <property type="match status" value="1"/>
</dbReference>
<dbReference type="PANTHER" id="PTHR42928:SF5">
    <property type="entry name" value="BLR1237 PROTEIN"/>
    <property type="match status" value="1"/>
</dbReference>
<evidence type="ECO:0000313" key="3">
    <source>
        <dbReference type="EMBL" id="GHD01930.1"/>
    </source>
</evidence>
<evidence type="ECO:0000256" key="2">
    <source>
        <dbReference type="SAM" id="SignalP"/>
    </source>
</evidence>
<dbReference type="EMBL" id="BMYK01000037">
    <property type="protein sequence ID" value="GHD01930.1"/>
    <property type="molecule type" value="Genomic_DNA"/>
</dbReference>
<organism evidence="3 4">
    <name type="scientific">Pseudorhodoferax aquiterrae</name>
    <dbReference type="NCBI Taxonomy" id="747304"/>
    <lineage>
        <taxon>Bacteria</taxon>
        <taxon>Pseudomonadati</taxon>
        <taxon>Pseudomonadota</taxon>
        <taxon>Betaproteobacteria</taxon>
        <taxon>Burkholderiales</taxon>
        <taxon>Comamonadaceae</taxon>
    </lineage>
</organism>
<comment type="similarity">
    <text evidence="1">Belongs to the UPF0065 (bug) family.</text>
</comment>
<dbReference type="Proteomes" id="UP000626210">
    <property type="component" value="Unassembled WGS sequence"/>
</dbReference>
<name>A0ABQ3GFF9_9BURK</name>
<dbReference type="InterPro" id="IPR005064">
    <property type="entry name" value="BUG"/>
</dbReference>
<dbReference type="PANTHER" id="PTHR42928">
    <property type="entry name" value="TRICARBOXYLATE-BINDING PROTEIN"/>
    <property type="match status" value="1"/>
</dbReference>
<keyword evidence="2" id="KW-0732">Signal</keyword>
<dbReference type="PIRSF" id="PIRSF017082">
    <property type="entry name" value="YflP"/>
    <property type="match status" value="1"/>
</dbReference>
<protein>
    <submittedName>
        <fullName evidence="3">MFS transporter</fullName>
    </submittedName>
</protein>
<reference evidence="4" key="1">
    <citation type="journal article" date="2019" name="Int. J. Syst. Evol. Microbiol.">
        <title>The Global Catalogue of Microorganisms (GCM) 10K type strain sequencing project: providing services to taxonomists for standard genome sequencing and annotation.</title>
        <authorList>
            <consortium name="The Broad Institute Genomics Platform"/>
            <consortium name="The Broad Institute Genome Sequencing Center for Infectious Disease"/>
            <person name="Wu L."/>
            <person name="Ma J."/>
        </authorList>
    </citation>
    <scope>NUCLEOTIDE SEQUENCE [LARGE SCALE GENOMIC DNA]</scope>
    <source>
        <strain evidence="4">KCTC 23314</strain>
    </source>
</reference>
<gene>
    <name evidence="3" type="ORF">GCM10007320_60670</name>
</gene>
<dbReference type="InterPro" id="IPR042100">
    <property type="entry name" value="Bug_dom1"/>
</dbReference>
<feature type="chain" id="PRO_5045672269" evidence="2">
    <location>
        <begin position="35"/>
        <end position="333"/>
    </location>
</feature>
<accession>A0ABQ3GFF9</accession>
<keyword evidence="4" id="KW-1185">Reference proteome</keyword>